<dbReference type="SUPFAM" id="SSF56300">
    <property type="entry name" value="Metallo-dependent phosphatases"/>
    <property type="match status" value="1"/>
</dbReference>
<dbReference type="InterPro" id="IPR029052">
    <property type="entry name" value="Metallo-depent_PP-like"/>
</dbReference>
<sequence length="396" mass="44395">MAALFLAPLYILINAYVVRWMIRWMGACHRLFQTMAFRASFIGVYIILATALLTGFLIKKPANLHRILKHTGNYFLGTFIYILLVIAVVDFGRLILKYIFHAPFIGHRSTFVITGLICTILIISLSVYGILHVTHVKTTPYEINVEKTVDGMDSLKIVLLADTHFGYSMGTAQAKRIVKKINAENPDVVCIAGDIFDNEYDAISKPDKLKEILKGIKSKYGVYACWGNHDLNEPILAGFTFNGTEDNYNDPRMEEFLTDAGIHLLDDESVLIDNKFYIVGRRDASRCEKVEGSRATPAQLTESLDQRKPIIFIDHQPKELDETAAAGVDLDLCGHTHDGQIFPGNLIIHLFWENSCGYLRKGNMHNIVTSGAGIWGPNMRVGTNSEICPITVHFNN</sequence>
<dbReference type="InterPro" id="IPR004843">
    <property type="entry name" value="Calcineurin-like_PHP"/>
</dbReference>
<feature type="transmembrane region" description="Helical" evidence="1">
    <location>
        <begin position="6"/>
        <end position="24"/>
    </location>
</feature>
<name>A0ABX2HA87_9FIRM</name>
<dbReference type="EMBL" id="JAAITS010000060">
    <property type="protein sequence ID" value="NSG87107.1"/>
    <property type="molecule type" value="Genomic_DNA"/>
</dbReference>
<dbReference type="PANTHER" id="PTHR31302">
    <property type="entry name" value="TRANSMEMBRANE PROTEIN WITH METALLOPHOSPHOESTERASE DOMAIN-RELATED"/>
    <property type="match status" value="1"/>
</dbReference>
<dbReference type="CDD" id="cd07385">
    <property type="entry name" value="MPP_YkuE_C"/>
    <property type="match status" value="1"/>
</dbReference>
<evidence type="ECO:0000313" key="4">
    <source>
        <dbReference type="Proteomes" id="UP001644719"/>
    </source>
</evidence>
<dbReference type="PANTHER" id="PTHR31302:SF0">
    <property type="entry name" value="TRANSMEMBRANE PROTEIN WITH METALLOPHOSPHOESTERASE DOMAIN"/>
    <property type="match status" value="1"/>
</dbReference>
<feature type="transmembrane region" description="Helical" evidence="1">
    <location>
        <begin position="36"/>
        <end position="58"/>
    </location>
</feature>
<dbReference type="InterPro" id="IPR051158">
    <property type="entry name" value="Metallophosphoesterase_sf"/>
</dbReference>
<feature type="transmembrane region" description="Helical" evidence="1">
    <location>
        <begin position="111"/>
        <end position="131"/>
    </location>
</feature>
<accession>A0ABX2HA87</accession>
<feature type="domain" description="Calcineurin-like phosphoesterase" evidence="2">
    <location>
        <begin position="155"/>
        <end position="338"/>
    </location>
</feature>
<dbReference type="RefSeq" id="WP_148463435.1">
    <property type="nucleotide sequence ID" value="NZ_JAAITS010000060.1"/>
</dbReference>
<evidence type="ECO:0000256" key="1">
    <source>
        <dbReference type="SAM" id="Phobius"/>
    </source>
</evidence>
<feature type="transmembrane region" description="Helical" evidence="1">
    <location>
        <begin position="78"/>
        <end position="99"/>
    </location>
</feature>
<evidence type="ECO:0000259" key="2">
    <source>
        <dbReference type="Pfam" id="PF00149"/>
    </source>
</evidence>
<keyword evidence="1" id="KW-0472">Membrane</keyword>
<evidence type="ECO:0000313" key="3">
    <source>
        <dbReference type="EMBL" id="NSG87107.1"/>
    </source>
</evidence>
<reference evidence="3 4" key="1">
    <citation type="journal article" date="2020" name="Cell Host Microbe">
        <title>Functional and Genomic Variation between Human-Derived Isolates of Lachnospiraceae Reveals Inter- and Intra-Species Diversity.</title>
        <authorList>
            <person name="Sorbara M.T."/>
            <person name="Littmann E.R."/>
            <person name="Fontana E."/>
            <person name="Moody T.U."/>
            <person name="Kohout C.E."/>
            <person name="Gjonbalaj M."/>
            <person name="Eaton V."/>
            <person name="Seok R."/>
            <person name="Leiner I.M."/>
            <person name="Pamer E.G."/>
        </authorList>
    </citation>
    <scope>NUCLEOTIDE SEQUENCE [LARGE SCALE GENOMIC DNA]</scope>
    <source>
        <strain evidence="3 4">MSK.17.74</strain>
    </source>
</reference>
<keyword evidence="4" id="KW-1185">Reference proteome</keyword>
<dbReference type="Gene3D" id="3.60.21.10">
    <property type="match status" value="1"/>
</dbReference>
<dbReference type="Pfam" id="PF00149">
    <property type="entry name" value="Metallophos"/>
    <property type="match status" value="1"/>
</dbReference>
<gene>
    <name evidence="3" type="ORF">G5B17_17220</name>
</gene>
<keyword evidence="1" id="KW-0812">Transmembrane</keyword>
<comment type="caution">
    <text evidence="3">The sequence shown here is derived from an EMBL/GenBank/DDBJ whole genome shotgun (WGS) entry which is preliminary data.</text>
</comment>
<protein>
    <submittedName>
        <fullName evidence="3">Metallophosphoesterase</fullName>
    </submittedName>
</protein>
<dbReference type="Proteomes" id="UP001644719">
    <property type="component" value="Unassembled WGS sequence"/>
</dbReference>
<proteinExistence type="predicted"/>
<keyword evidence="1" id="KW-1133">Transmembrane helix</keyword>
<organism evidence="3 4">
    <name type="scientific">Blautia faecis</name>
    <dbReference type="NCBI Taxonomy" id="871665"/>
    <lineage>
        <taxon>Bacteria</taxon>
        <taxon>Bacillati</taxon>
        <taxon>Bacillota</taxon>
        <taxon>Clostridia</taxon>
        <taxon>Lachnospirales</taxon>
        <taxon>Lachnospiraceae</taxon>
        <taxon>Blautia</taxon>
    </lineage>
</organism>